<dbReference type="Pfam" id="PF05834">
    <property type="entry name" value="Lycopene_cycl"/>
    <property type="match status" value="1"/>
</dbReference>
<comment type="cofactor">
    <cofactor evidence="1">
        <name>FAD</name>
        <dbReference type="ChEBI" id="CHEBI:57692"/>
    </cofactor>
</comment>
<keyword evidence="8" id="KW-1185">Reference proteome</keyword>
<dbReference type="PRINTS" id="PR00420">
    <property type="entry name" value="RNGMNOXGNASE"/>
</dbReference>
<dbReference type="Gene3D" id="4.10.450.10">
    <property type="entry name" value="Glucose Oxidase, domain 2"/>
    <property type="match status" value="2"/>
</dbReference>
<keyword evidence="5" id="KW-0560">Oxidoreductase</keyword>
<evidence type="ECO:0000256" key="1">
    <source>
        <dbReference type="ARBA" id="ARBA00001974"/>
    </source>
</evidence>
<dbReference type="InterPro" id="IPR027424">
    <property type="entry name" value="Glucose_Oxidase_domain_2"/>
</dbReference>
<evidence type="ECO:0000256" key="2">
    <source>
        <dbReference type="ARBA" id="ARBA00010790"/>
    </source>
</evidence>
<dbReference type="InterPro" id="IPR000172">
    <property type="entry name" value="GMC_OxRdtase_N"/>
</dbReference>
<evidence type="ECO:0000256" key="3">
    <source>
        <dbReference type="ARBA" id="ARBA00022630"/>
    </source>
</evidence>
<accession>A0A0C9UME1</accession>
<name>A0A0C9UME1_SPHS4</name>
<reference evidence="7 8" key="1">
    <citation type="submission" date="2014-06" db="EMBL/GenBank/DDBJ databases">
        <title>Evolutionary Origins and Diversification of the Mycorrhizal Mutualists.</title>
        <authorList>
            <consortium name="DOE Joint Genome Institute"/>
            <consortium name="Mycorrhizal Genomics Consortium"/>
            <person name="Kohler A."/>
            <person name="Kuo A."/>
            <person name="Nagy L.G."/>
            <person name="Floudas D."/>
            <person name="Copeland A."/>
            <person name="Barry K.W."/>
            <person name="Cichocki N."/>
            <person name="Veneault-Fourrey C."/>
            <person name="LaButti K."/>
            <person name="Lindquist E.A."/>
            <person name="Lipzen A."/>
            <person name="Lundell T."/>
            <person name="Morin E."/>
            <person name="Murat C."/>
            <person name="Riley R."/>
            <person name="Ohm R."/>
            <person name="Sun H."/>
            <person name="Tunlid A."/>
            <person name="Henrissat B."/>
            <person name="Grigoriev I.V."/>
            <person name="Hibbett D.S."/>
            <person name="Martin F."/>
        </authorList>
    </citation>
    <scope>NUCLEOTIDE SEQUENCE [LARGE SCALE GENOMIC DNA]</scope>
    <source>
        <strain evidence="7 8">SS14</strain>
    </source>
</reference>
<dbReference type="GO" id="GO:0050660">
    <property type="term" value="F:flavin adenine dinucleotide binding"/>
    <property type="evidence" value="ECO:0007669"/>
    <property type="project" value="InterPro"/>
</dbReference>
<evidence type="ECO:0000256" key="4">
    <source>
        <dbReference type="ARBA" id="ARBA00022827"/>
    </source>
</evidence>
<protein>
    <submittedName>
        <fullName evidence="7">GMC oxidoreductase</fullName>
    </submittedName>
</protein>
<comment type="similarity">
    <text evidence="2">Belongs to the GMC oxidoreductase family.</text>
</comment>
<dbReference type="HOGENOM" id="CLU_924918_0_0_1"/>
<sequence length="301" mass="32660">MSSIITTSLQTFLERDYDIIIIGGGTAGLALASRLSEVPALTIGVIEAGPDKSEDPRCYHWGFKSTVQENLLDPSAADGNGKERVLTLPRYDLVSMSSSTNDTNAFYFLSGKLLGGTSGINSMEWMKTESFTPQTTVSFPDLDKNALKDINGFEGPVKTSQNWYPLTVLPPLITIVRKPLGLQNMKRSIDPSDSTRYYSVSSYLRKAKEAKRENLSVLIGAVVSRIVLEDGGDGDLVAKRVEFVISESGEKAEVRAAKGVVVCTGAYQTPQILELSGMLHPCSLSSLTPGLGKQHKLPRLQ</sequence>
<dbReference type="GO" id="GO:0016614">
    <property type="term" value="F:oxidoreductase activity, acting on CH-OH group of donors"/>
    <property type="evidence" value="ECO:0007669"/>
    <property type="project" value="InterPro"/>
</dbReference>
<evidence type="ECO:0000313" key="8">
    <source>
        <dbReference type="Proteomes" id="UP000054279"/>
    </source>
</evidence>
<dbReference type="Gene3D" id="3.30.560.10">
    <property type="entry name" value="Glucose Oxidase, domain 3"/>
    <property type="match status" value="1"/>
</dbReference>
<proteinExistence type="inferred from homology"/>
<keyword evidence="3" id="KW-0285">Flavoprotein</keyword>
<evidence type="ECO:0000313" key="7">
    <source>
        <dbReference type="EMBL" id="KIJ36014.1"/>
    </source>
</evidence>
<dbReference type="EMBL" id="KN837182">
    <property type="protein sequence ID" value="KIJ36014.1"/>
    <property type="molecule type" value="Genomic_DNA"/>
</dbReference>
<dbReference type="InterPro" id="IPR036188">
    <property type="entry name" value="FAD/NAD-bd_sf"/>
</dbReference>
<evidence type="ECO:0000256" key="5">
    <source>
        <dbReference type="ARBA" id="ARBA00023002"/>
    </source>
</evidence>
<dbReference type="Proteomes" id="UP000054279">
    <property type="component" value="Unassembled WGS sequence"/>
</dbReference>
<evidence type="ECO:0000259" key="6">
    <source>
        <dbReference type="Pfam" id="PF00732"/>
    </source>
</evidence>
<dbReference type="PANTHER" id="PTHR11552">
    <property type="entry name" value="GLUCOSE-METHANOL-CHOLINE GMC OXIDOREDUCTASE"/>
    <property type="match status" value="1"/>
</dbReference>
<dbReference type="AlphaFoldDB" id="A0A0C9UME1"/>
<dbReference type="SUPFAM" id="SSF51905">
    <property type="entry name" value="FAD/NAD(P)-binding domain"/>
    <property type="match status" value="1"/>
</dbReference>
<dbReference type="Gene3D" id="3.50.50.60">
    <property type="entry name" value="FAD/NAD(P)-binding domain"/>
    <property type="match status" value="2"/>
</dbReference>
<organism evidence="7 8">
    <name type="scientific">Sphaerobolus stellatus (strain SS14)</name>
    <dbReference type="NCBI Taxonomy" id="990650"/>
    <lineage>
        <taxon>Eukaryota</taxon>
        <taxon>Fungi</taxon>
        <taxon>Dikarya</taxon>
        <taxon>Basidiomycota</taxon>
        <taxon>Agaricomycotina</taxon>
        <taxon>Agaricomycetes</taxon>
        <taxon>Phallomycetidae</taxon>
        <taxon>Geastrales</taxon>
        <taxon>Sphaerobolaceae</taxon>
        <taxon>Sphaerobolus</taxon>
    </lineage>
</organism>
<dbReference type="OrthoDB" id="3268858at2759"/>
<keyword evidence="4" id="KW-0274">FAD</keyword>
<gene>
    <name evidence="7" type="ORF">M422DRAFT_261563</name>
</gene>
<dbReference type="PANTHER" id="PTHR11552:SF147">
    <property type="entry name" value="CHOLINE DEHYDROGENASE, MITOCHONDRIAL"/>
    <property type="match status" value="1"/>
</dbReference>
<dbReference type="InterPro" id="IPR012132">
    <property type="entry name" value="GMC_OxRdtase"/>
</dbReference>
<feature type="domain" description="Glucose-methanol-choline oxidoreductase N-terminal" evidence="6">
    <location>
        <begin position="193"/>
        <end position="278"/>
    </location>
</feature>
<dbReference type="Pfam" id="PF00732">
    <property type="entry name" value="GMC_oxred_N"/>
    <property type="match status" value="1"/>
</dbReference>